<dbReference type="Pfam" id="PF01515">
    <property type="entry name" value="PTA_PTB"/>
    <property type="match status" value="1"/>
</dbReference>
<feature type="domain" description="Phosphate acetyl/butaryl transferase" evidence="4">
    <location>
        <begin position="236"/>
        <end position="438"/>
    </location>
</feature>
<dbReference type="NCBIfam" id="NF006045">
    <property type="entry name" value="PRK08190.1"/>
    <property type="match status" value="1"/>
</dbReference>
<dbReference type="PANTHER" id="PTHR43356">
    <property type="entry name" value="PHOSPHATE ACETYLTRANSFERASE"/>
    <property type="match status" value="1"/>
</dbReference>
<sequence>MEYIENRTFEELQVGDSAEITRTLRHDDIELFAVMSGDVNPAHVDPEYAASDMFHRVIAHGMWGGALISAVLGTELPGPGTIYLDQSLQFRRPVGLGDTVTVRVTVAEKYPDTRRLKLACECLNQEGKQVIVGEALVIAPSEKVRRPRVTLPEVHLHERGARHRELVKLAAPYEPIRVAVVQPVNAASLHDALDAKEEGLIEPVLVGPEAKIRRAAEEIDRSLDGVTLEAVPHSHAAAARAVELARTGKVDALMKGAIAMDELMDAVLAPEALATERRASHVHVLDVPTYPKPLLITDAALLAYPTLADKRDIVRNAVDLAKSLGIEAPKVAILSASEVVDPRIRSTMEAAALCKMAERGQIAGAVVDGPLAFDSAISRKAAAANGVAGLVAGDADVLVVPDLEAGTLLVKELVHLAGADSAGIILGARVPAIIPGRSDGALPSLASAALAKLYLHRGDHGTALASGDPSREDAA</sequence>
<dbReference type="GO" id="GO:0016746">
    <property type="term" value="F:acyltransferase activity"/>
    <property type="evidence" value="ECO:0007669"/>
    <property type="project" value="UniProtKB-KW"/>
</dbReference>
<dbReference type="InterPro" id="IPR029069">
    <property type="entry name" value="HotDog_dom_sf"/>
</dbReference>
<dbReference type="CDD" id="cd03449">
    <property type="entry name" value="R_hydratase"/>
    <property type="match status" value="1"/>
</dbReference>
<name>A0A8B2NK31_9HYPH</name>
<dbReference type="RefSeq" id="WP_111348442.1">
    <property type="nucleotide sequence ID" value="NZ_QHHQ01000004.1"/>
</dbReference>
<accession>A0A8B2NK31</accession>
<dbReference type="Proteomes" id="UP000249590">
    <property type="component" value="Unassembled WGS sequence"/>
</dbReference>
<evidence type="ECO:0000313" key="6">
    <source>
        <dbReference type="EMBL" id="RAH99984.1"/>
    </source>
</evidence>
<evidence type="ECO:0000256" key="1">
    <source>
        <dbReference type="ARBA" id="ARBA00022679"/>
    </source>
</evidence>
<dbReference type="InterPro" id="IPR050500">
    <property type="entry name" value="Phos_Acetyltrans/Butyryltrans"/>
</dbReference>
<dbReference type="InterPro" id="IPR002539">
    <property type="entry name" value="MaoC-like_dom"/>
</dbReference>
<dbReference type="Gene3D" id="3.10.129.10">
    <property type="entry name" value="Hotdog Thioesterase"/>
    <property type="match status" value="1"/>
</dbReference>
<keyword evidence="2" id="KW-0456">Lyase</keyword>
<feature type="domain" description="MaoC-like" evidence="5">
    <location>
        <begin position="18"/>
        <end position="109"/>
    </location>
</feature>
<reference evidence="6 7" key="1">
    <citation type="submission" date="2018-05" db="EMBL/GenBank/DDBJ databases">
        <title>Acuticoccus sediminis sp. nov., isolated from deep-sea sediment of Indian Ocean.</title>
        <authorList>
            <person name="Liu X."/>
            <person name="Lai Q."/>
            <person name="Du Y."/>
            <person name="Sun F."/>
            <person name="Zhang X."/>
            <person name="Wang S."/>
            <person name="Shao Z."/>
        </authorList>
    </citation>
    <scope>NUCLEOTIDE SEQUENCE [LARGE SCALE GENOMIC DNA]</scope>
    <source>
        <strain evidence="6 7">PTG4-2</strain>
    </source>
</reference>
<dbReference type="PANTHER" id="PTHR43356:SF2">
    <property type="entry name" value="PHOSPHATE ACETYLTRANSFERASE"/>
    <property type="match status" value="1"/>
</dbReference>
<dbReference type="SUPFAM" id="SSF53659">
    <property type="entry name" value="Isocitrate/Isopropylmalate dehydrogenase-like"/>
    <property type="match status" value="1"/>
</dbReference>
<evidence type="ECO:0000256" key="2">
    <source>
        <dbReference type="ARBA" id="ARBA00023239"/>
    </source>
</evidence>
<proteinExistence type="predicted"/>
<dbReference type="EMBL" id="QHHQ01000004">
    <property type="protein sequence ID" value="RAH99984.1"/>
    <property type="molecule type" value="Genomic_DNA"/>
</dbReference>
<keyword evidence="7" id="KW-1185">Reference proteome</keyword>
<dbReference type="Pfam" id="PF01575">
    <property type="entry name" value="MaoC_dehydratas"/>
    <property type="match status" value="1"/>
</dbReference>
<dbReference type="Gene3D" id="3.40.718.10">
    <property type="entry name" value="Isopropylmalate Dehydrogenase"/>
    <property type="match status" value="1"/>
</dbReference>
<organism evidence="6 7">
    <name type="scientific">Acuticoccus sediminis</name>
    <dbReference type="NCBI Taxonomy" id="2184697"/>
    <lineage>
        <taxon>Bacteria</taxon>
        <taxon>Pseudomonadati</taxon>
        <taxon>Pseudomonadota</taxon>
        <taxon>Alphaproteobacteria</taxon>
        <taxon>Hyphomicrobiales</taxon>
        <taxon>Amorphaceae</taxon>
        <taxon>Acuticoccus</taxon>
    </lineage>
</organism>
<protein>
    <submittedName>
        <fullName evidence="6">Enoyl-CoA hydratase</fullName>
    </submittedName>
</protein>
<dbReference type="GO" id="GO:0016836">
    <property type="term" value="F:hydro-lyase activity"/>
    <property type="evidence" value="ECO:0007669"/>
    <property type="project" value="UniProtKB-ARBA"/>
</dbReference>
<evidence type="ECO:0000313" key="7">
    <source>
        <dbReference type="Proteomes" id="UP000249590"/>
    </source>
</evidence>
<dbReference type="SUPFAM" id="SSF54637">
    <property type="entry name" value="Thioesterase/thiol ester dehydrase-isomerase"/>
    <property type="match status" value="1"/>
</dbReference>
<dbReference type="AlphaFoldDB" id="A0A8B2NK31"/>
<dbReference type="OrthoDB" id="9800237at2"/>
<comment type="caution">
    <text evidence="6">The sequence shown here is derived from an EMBL/GenBank/DDBJ whole genome shotgun (WGS) entry which is preliminary data.</text>
</comment>
<dbReference type="InterPro" id="IPR002505">
    <property type="entry name" value="PTA_PTB"/>
</dbReference>
<evidence type="ECO:0000259" key="5">
    <source>
        <dbReference type="Pfam" id="PF01575"/>
    </source>
</evidence>
<evidence type="ECO:0000256" key="3">
    <source>
        <dbReference type="ARBA" id="ARBA00023315"/>
    </source>
</evidence>
<keyword evidence="1" id="KW-0808">Transferase</keyword>
<gene>
    <name evidence="6" type="ORF">DLJ53_19825</name>
</gene>
<keyword evidence="3" id="KW-0012">Acyltransferase</keyword>
<dbReference type="FunFam" id="3.10.129.10:FF:000042">
    <property type="entry name" value="MaoC domain protein dehydratase"/>
    <property type="match status" value="1"/>
</dbReference>
<evidence type="ECO:0000259" key="4">
    <source>
        <dbReference type="Pfam" id="PF01515"/>
    </source>
</evidence>